<dbReference type="STRING" id="266128.ABB25_10970"/>
<evidence type="ECO:0008006" key="4">
    <source>
        <dbReference type="Google" id="ProtNLM"/>
    </source>
</evidence>
<dbReference type="Gene3D" id="3.40.50.2000">
    <property type="entry name" value="Glycogen Phosphorylase B"/>
    <property type="match status" value="1"/>
</dbReference>
<protein>
    <recommendedName>
        <fullName evidence="4">Glycosyltransferase subfamily 4-like N-terminal domain-containing protein</fullName>
    </recommendedName>
</protein>
<organism evidence="2 3">
    <name type="scientific">Stenotrophomonas koreensis</name>
    <dbReference type="NCBI Taxonomy" id="266128"/>
    <lineage>
        <taxon>Bacteria</taxon>
        <taxon>Pseudomonadati</taxon>
        <taxon>Pseudomonadota</taxon>
        <taxon>Gammaproteobacteria</taxon>
        <taxon>Lysobacterales</taxon>
        <taxon>Lysobacteraceae</taxon>
        <taxon>Stenotrophomonas</taxon>
    </lineage>
</organism>
<evidence type="ECO:0000313" key="2">
    <source>
        <dbReference type="EMBL" id="KRG56660.1"/>
    </source>
</evidence>
<accession>A0A0R0BSW6</accession>
<dbReference type="PANTHER" id="PTHR46401">
    <property type="entry name" value="GLYCOSYLTRANSFERASE WBBK-RELATED"/>
    <property type="match status" value="1"/>
</dbReference>
<dbReference type="Proteomes" id="UP000051254">
    <property type="component" value="Unassembled WGS sequence"/>
</dbReference>
<gene>
    <name evidence="2" type="ORF">ABB25_10970</name>
</gene>
<dbReference type="AlphaFoldDB" id="A0A0R0BSW6"/>
<name>A0A0R0BSW6_9GAMM</name>
<keyword evidence="3" id="KW-1185">Reference proteome</keyword>
<proteinExistence type="predicted"/>
<dbReference type="PATRIC" id="fig|266128.3.peg.1073"/>
<evidence type="ECO:0000313" key="3">
    <source>
        <dbReference type="Proteomes" id="UP000051254"/>
    </source>
</evidence>
<sequence length="414" mass="45768">MVMRWQAGRQRLLELVLMLAPQLYGKLSALRGSIGSPALPPPGRPRVLLVDHDFPEPDRDAGSRAIACFAGLLRDAGMEVVFWAASTQASMAGRQLLQQQGVVALSRQDTGSLQRWLQQEGLHFCASVLSRPLIAAMYLPVVRGKVPGPVIYYGHDIHHQRLLAMGAMSAMDLATRWELYLMRVIERRHWRLADVVLYPSSEEAAWVNRHLAVSGRAENAQMFPLWTVDASATPRSSDPSGRSGLLFVGSASHRPNIDGLDWFLHEVFPLLKQEGNVPILTIVGSGMERYQIPVDAADRVRVLGRVDDADLVRCYAQARVVVAPLRFGGGVKGKVLEAIDMGVPCVLTAVAAQGLDGIELALPVVDDPIDYARSLEHLLADDQTWSKASVDALEFLALRYDHDMHVRRLREFIL</sequence>
<dbReference type="EMBL" id="LDJH01000018">
    <property type="protein sequence ID" value="KRG56660.1"/>
    <property type="molecule type" value="Genomic_DNA"/>
</dbReference>
<dbReference type="CDD" id="cd03801">
    <property type="entry name" value="GT4_PimA-like"/>
    <property type="match status" value="1"/>
</dbReference>
<evidence type="ECO:0000256" key="1">
    <source>
        <dbReference type="ARBA" id="ARBA00022679"/>
    </source>
</evidence>
<dbReference type="SUPFAM" id="SSF53756">
    <property type="entry name" value="UDP-Glycosyltransferase/glycogen phosphorylase"/>
    <property type="match status" value="1"/>
</dbReference>
<dbReference type="GO" id="GO:0016757">
    <property type="term" value="F:glycosyltransferase activity"/>
    <property type="evidence" value="ECO:0007669"/>
    <property type="project" value="TreeGrafter"/>
</dbReference>
<keyword evidence="1" id="KW-0808">Transferase</keyword>
<dbReference type="Pfam" id="PF13692">
    <property type="entry name" value="Glyco_trans_1_4"/>
    <property type="match status" value="1"/>
</dbReference>
<comment type="caution">
    <text evidence="2">The sequence shown here is derived from an EMBL/GenBank/DDBJ whole genome shotgun (WGS) entry which is preliminary data.</text>
</comment>
<dbReference type="SMR" id="A0A0R0BSW6"/>
<dbReference type="GO" id="GO:0009103">
    <property type="term" value="P:lipopolysaccharide biosynthetic process"/>
    <property type="evidence" value="ECO:0007669"/>
    <property type="project" value="TreeGrafter"/>
</dbReference>
<dbReference type="PANTHER" id="PTHR46401:SF2">
    <property type="entry name" value="GLYCOSYLTRANSFERASE WBBK-RELATED"/>
    <property type="match status" value="1"/>
</dbReference>
<reference evidence="2 3" key="1">
    <citation type="submission" date="2015-05" db="EMBL/GenBank/DDBJ databases">
        <title>Genome sequencing and analysis of members of genus Stenotrophomonas.</title>
        <authorList>
            <person name="Patil P.P."/>
            <person name="Midha S."/>
            <person name="Patil P.B."/>
        </authorList>
    </citation>
    <scope>NUCLEOTIDE SEQUENCE [LARGE SCALE GENOMIC DNA]</scope>
    <source>
        <strain evidence="2 3">DSM 17805</strain>
    </source>
</reference>